<evidence type="ECO:0000259" key="7">
    <source>
        <dbReference type="PROSITE" id="PS51900"/>
    </source>
</evidence>
<sequence length="353" mass="41319">MAIYKKGEDYWIDYYALGKRKREKIGASKVLAENVLRKRKLQIAENRFLDIKKEEKIKFEEFADEYLELHCKVNNKSWHKSDYFNLRKLKSYFAGRYLYEITPKDIERYKAESLKSVTKATVNRVLNCLSSLYNRAIEWGKAANNPMRTVKLFKAENKRLRYLEKEEIVKLLANCSNHLRPIVIVALNTGMRKGEIFGLKWYDVDFERGIIHLLNTKNGEKREVPMNEQAKTALIKVRKHPQSAYIFSNKDGRPYTAVRKSFFTALKNAGIINFRFHDLRHTFASHLVMSGVDLNTVRELLGHKSLEMTLRYSHLSPDHKKRAVDILGKRMDTFWTPDAVTSKTDEKVFATTI</sequence>
<evidence type="ECO:0000313" key="9">
    <source>
        <dbReference type="Proteomes" id="UP000229641"/>
    </source>
</evidence>
<dbReference type="PROSITE" id="PS51900">
    <property type="entry name" value="CB"/>
    <property type="match status" value="1"/>
</dbReference>
<dbReference type="InterPro" id="IPR057084">
    <property type="entry name" value="Int_N"/>
</dbReference>
<dbReference type="InterPro" id="IPR010998">
    <property type="entry name" value="Integrase_recombinase_N"/>
</dbReference>
<dbReference type="GO" id="GO:0015074">
    <property type="term" value="P:DNA integration"/>
    <property type="evidence" value="ECO:0007669"/>
    <property type="project" value="UniProtKB-KW"/>
</dbReference>
<dbReference type="AlphaFoldDB" id="A0A2H0LWC5"/>
<evidence type="ECO:0008006" key="10">
    <source>
        <dbReference type="Google" id="ProtNLM"/>
    </source>
</evidence>
<keyword evidence="4" id="KW-0233">DNA recombination</keyword>
<protein>
    <recommendedName>
        <fullName evidence="10">Integrase</fullName>
    </recommendedName>
</protein>
<feature type="domain" description="Core-binding (CB)" evidence="7">
    <location>
        <begin position="57"/>
        <end position="137"/>
    </location>
</feature>
<gene>
    <name evidence="8" type="ORF">COV72_06610</name>
</gene>
<dbReference type="GO" id="GO:0006310">
    <property type="term" value="P:DNA recombination"/>
    <property type="evidence" value="ECO:0007669"/>
    <property type="project" value="UniProtKB-KW"/>
</dbReference>
<dbReference type="InterPro" id="IPR013762">
    <property type="entry name" value="Integrase-like_cat_sf"/>
</dbReference>
<keyword evidence="2" id="KW-0229">DNA integration</keyword>
<dbReference type="PANTHER" id="PTHR30349:SF64">
    <property type="entry name" value="PROPHAGE INTEGRASE INTD-RELATED"/>
    <property type="match status" value="1"/>
</dbReference>
<evidence type="ECO:0000313" key="8">
    <source>
        <dbReference type="EMBL" id="PIQ88729.1"/>
    </source>
</evidence>
<keyword evidence="3 5" id="KW-0238">DNA-binding</keyword>
<dbReference type="GO" id="GO:0003677">
    <property type="term" value="F:DNA binding"/>
    <property type="evidence" value="ECO:0007669"/>
    <property type="project" value="UniProtKB-UniRule"/>
</dbReference>
<dbReference type="Pfam" id="PF00589">
    <property type="entry name" value="Phage_integrase"/>
    <property type="match status" value="1"/>
</dbReference>
<comment type="similarity">
    <text evidence="1">Belongs to the 'phage' integrase family.</text>
</comment>
<evidence type="ECO:0000256" key="5">
    <source>
        <dbReference type="PROSITE-ProRule" id="PRU01248"/>
    </source>
</evidence>
<dbReference type="Proteomes" id="UP000229641">
    <property type="component" value="Unassembled WGS sequence"/>
</dbReference>
<proteinExistence type="inferred from homology"/>
<dbReference type="Pfam" id="PF24624">
    <property type="entry name" value="Int_N"/>
    <property type="match status" value="1"/>
</dbReference>
<evidence type="ECO:0000256" key="2">
    <source>
        <dbReference type="ARBA" id="ARBA00022908"/>
    </source>
</evidence>
<accession>A0A2H0LWC5</accession>
<evidence type="ECO:0000256" key="3">
    <source>
        <dbReference type="ARBA" id="ARBA00023125"/>
    </source>
</evidence>
<organism evidence="8 9">
    <name type="scientific">Candidatus Ghiorseimicrobium undicola</name>
    <dbReference type="NCBI Taxonomy" id="1974746"/>
    <lineage>
        <taxon>Bacteria</taxon>
        <taxon>Pseudomonadati</taxon>
        <taxon>Candidatus Omnitrophota</taxon>
        <taxon>Candidatus Ghiorseimicrobium</taxon>
    </lineage>
</organism>
<name>A0A2H0LWC5_9BACT</name>
<dbReference type="SUPFAM" id="SSF56349">
    <property type="entry name" value="DNA breaking-rejoining enzymes"/>
    <property type="match status" value="1"/>
</dbReference>
<comment type="caution">
    <text evidence="8">The sequence shown here is derived from an EMBL/GenBank/DDBJ whole genome shotgun (WGS) entry which is preliminary data.</text>
</comment>
<dbReference type="Gene3D" id="1.10.150.130">
    <property type="match status" value="1"/>
</dbReference>
<dbReference type="PANTHER" id="PTHR30349">
    <property type="entry name" value="PHAGE INTEGRASE-RELATED"/>
    <property type="match status" value="1"/>
</dbReference>
<reference evidence="8 9" key="1">
    <citation type="submission" date="2017-09" db="EMBL/GenBank/DDBJ databases">
        <title>Depth-based differentiation of microbial function through sediment-hosted aquifers and enrichment of novel symbionts in the deep terrestrial subsurface.</title>
        <authorList>
            <person name="Probst A.J."/>
            <person name="Ladd B."/>
            <person name="Jarett J.K."/>
            <person name="Geller-Mcgrath D.E."/>
            <person name="Sieber C.M."/>
            <person name="Emerson J.B."/>
            <person name="Anantharaman K."/>
            <person name="Thomas B.C."/>
            <person name="Malmstrom R."/>
            <person name="Stieglmeier M."/>
            <person name="Klingl A."/>
            <person name="Woyke T."/>
            <person name="Ryan C.M."/>
            <person name="Banfield J.F."/>
        </authorList>
    </citation>
    <scope>NUCLEOTIDE SEQUENCE [LARGE SCALE GENOMIC DNA]</scope>
    <source>
        <strain evidence="8">CG11_big_fil_rev_8_21_14_0_20_42_13</strain>
    </source>
</reference>
<dbReference type="EMBL" id="PCWA01000089">
    <property type="protein sequence ID" value="PIQ88729.1"/>
    <property type="molecule type" value="Genomic_DNA"/>
</dbReference>
<dbReference type="InterPro" id="IPR044068">
    <property type="entry name" value="CB"/>
</dbReference>
<dbReference type="Gene3D" id="1.10.443.10">
    <property type="entry name" value="Intergrase catalytic core"/>
    <property type="match status" value="1"/>
</dbReference>
<dbReference type="InterPro" id="IPR050090">
    <property type="entry name" value="Tyrosine_recombinase_XerCD"/>
</dbReference>
<dbReference type="InterPro" id="IPR002104">
    <property type="entry name" value="Integrase_catalytic"/>
</dbReference>
<evidence type="ECO:0000259" key="6">
    <source>
        <dbReference type="PROSITE" id="PS51898"/>
    </source>
</evidence>
<dbReference type="CDD" id="cd00796">
    <property type="entry name" value="INT_Rci_Hp1_C"/>
    <property type="match status" value="1"/>
</dbReference>
<evidence type="ECO:0000256" key="4">
    <source>
        <dbReference type="ARBA" id="ARBA00023172"/>
    </source>
</evidence>
<dbReference type="InterPro" id="IPR011010">
    <property type="entry name" value="DNA_brk_join_enz"/>
</dbReference>
<dbReference type="PROSITE" id="PS51898">
    <property type="entry name" value="TYR_RECOMBINASE"/>
    <property type="match status" value="1"/>
</dbReference>
<evidence type="ECO:0000256" key="1">
    <source>
        <dbReference type="ARBA" id="ARBA00008857"/>
    </source>
</evidence>
<feature type="domain" description="Tyr recombinase" evidence="6">
    <location>
        <begin position="158"/>
        <end position="325"/>
    </location>
</feature>